<dbReference type="Proteomes" id="UP000594688">
    <property type="component" value="Chromosome"/>
</dbReference>
<dbReference type="GO" id="GO:0008757">
    <property type="term" value="F:S-adenosylmethionine-dependent methyltransferase activity"/>
    <property type="evidence" value="ECO:0007669"/>
    <property type="project" value="InterPro"/>
</dbReference>
<proteinExistence type="predicted"/>
<feature type="domain" description="Methyltransferase type 11" evidence="1">
    <location>
        <begin position="38"/>
        <end position="133"/>
    </location>
</feature>
<keyword evidence="2" id="KW-0808">Transferase</keyword>
<dbReference type="KEGG" id="nli:G3M70_10890"/>
<reference evidence="2 3" key="1">
    <citation type="submission" date="2020-02" db="EMBL/GenBank/DDBJ databases">
        <title>Genomic and physiological characterization of two novel Nitrospinaceae genera.</title>
        <authorList>
            <person name="Mueller A.J."/>
            <person name="Jung M.-Y."/>
            <person name="Strachan C.R."/>
            <person name="Herbold C.W."/>
            <person name="Kirkegaard R.H."/>
            <person name="Daims H."/>
        </authorList>
    </citation>
    <scope>NUCLEOTIDE SEQUENCE [LARGE SCALE GENOMIC DNA]</scope>
    <source>
        <strain evidence="2">EB</strain>
    </source>
</reference>
<dbReference type="InterPro" id="IPR029063">
    <property type="entry name" value="SAM-dependent_MTases_sf"/>
</dbReference>
<dbReference type="SUPFAM" id="SSF53335">
    <property type="entry name" value="S-adenosyl-L-methionine-dependent methyltransferases"/>
    <property type="match status" value="1"/>
</dbReference>
<gene>
    <name evidence="2" type="ORF">G3M70_10890</name>
</gene>
<dbReference type="EMBL" id="CP048685">
    <property type="protein sequence ID" value="QPJ62345.1"/>
    <property type="molecule type" value="Genomic_DNA"/>
</dbReference>
<organism evidence="2 3">
    <name type="scientific">Candidatus Nitronauta litoralis</name>
    <dbReference type="NCBI Taxonomy" id="2705533"/>
    <lineage>
        <taxon>Bacteria</taxon>
        <taxon>Pseudomonadati</taxon>
        <taxon>Nitrospinota/Tectimicrobiota group</taxon>
        <taxon>Nitrospinota</taxon>
        <taxon>Nitrospinia</taxon>
        <taxon>Nitrospinales</taxon>
        <taxon>Nitrospinaceae</taxon>
        <taxon>Candidatus Nitronauta</taxon>
    </lineage>
</organism>
<dbReference type="GO" id="GO:0032259">
    <property type="term" value="P:methylation"/>
    <property type="evidence" value="ECO:0007669"/>
    <property type="project" value="UniProtKB-KW"/>
</dbReference>
<dbReference type="PANTHER" id="PTHR45036:SF1">
    <property type="entry name" value="METHYLTRANSFERASE LIKE 7A"/>
    <property type="match status" value="1"/>
</dbReference>
<dbReference type="InterPro" id="IPR052356">
    <property type="entry name" value="Thiol_S-MT"/>
</dbReference>
<accession>A0A7T0G0A1</accession>
<dbReference type="Gene3D" id="3.40.50.150">
    <property type="entry name" value="Vaccinia Virus protein VP39"/>
    <property type="match status" value="1"/>
</dbReference>
<dbReference type="PANTHER" id="PTHR45036">
    <property type="entry name" value="METHYLTRANSFERASE LIKE 7B"/>
    <property type="match status" value="1"/>
</dbReference>
<sequence length="205" mass="23172">MGFYSDVILPFGIDFCMRGEEFSEYRKKYLADVKGDTLEVGFGSGLNLPHYPDTITRLWALDPAKMGRKLAKKRLEAISFPIEFIDLEDERIPLEDASVDTVVTTWTLCTIPPVADALQEFKRVLKPGGRYVFLEHGLSPDDNIARWQNRLNPIQKAFAGGCHLNRRIDDLIAASGLKIEKLENFYFPCPKIAGYMYAGYAVKEG</sequence>
<protein>
    <submittedName>
        <fullName evidence="2">Class I SAM-dependent methyltransferase</fullName>
    </submittedName>
</protein>
<name>A0A7T0G0A1_9BACT</name>
<evidence type="ECO:0000313" key="3">
    <source>
        <dbReference type="Proteomes" id="UP000594688"/>
    </source>
</evidence>
<dbReference type="Pfam" id="PF08241">
    <property type="entry name" value="Methyltransf_11"/>
    <property type="match status" value="1"/>
</dbReference>
<keyword evidence="2" id="KW-0489">Methyltransferase</keyword>
<dbReference type="CDD" id="cd02440">
    <property type="entry name" value="AdoMet_MTases"/>
    <property type="match status" value="1"/>
</dbReference>
<evidence type="ECO:0000259" key="1">
    <source>
        <dbReference type="Pfam" id="PF08241"/>
    </source>
</evidence>
<evidence type="ECO:0000313" key="2">
    <source>
        <dbReference type="EMBL" id="QPJ62345.1"/>
    </source>
</evidence>
<dbReference type="AlphaFoldDB" id="A0A7T0G0A1"/>
<dbReference type="InterPro" id="IPR013216">
    <property type="entry name" value="Methyltransf_11"/>
</dbReference>